<keyword evidence="1" id="KW-0732">Signal</keyword>
<keyword evidence="3" id="KW-1185">Reference proteome</keyword>
<evidence type="ECO:0000313" key="2">
    <source>
        <dbReference type="EMBL" id="GFY70763.1"/>
    </source>
</evidence>
<feature type="chain" id="PRO_5036501492" evidence="1">
    <location>
        <begin position="19"/>
        <end position="172"/>
    </location>
</feature>
<proteinExistence type="predicted"/>
<evidence type="ECO:0000256" key="1">
    <source>
        <dbReference type="SAM" id="SignalP"/>
    </source>
</evidence>
<comment type="caution">
    <text evidence="2">The sequence shown here is derived from an EMBL/GenBank/DDBJ whole genome shotgun (WGS) entry which is preliminary data.</text>
</comment>
<organism evidence="2 3">
    <name type="scientific">Trichonephila inaurata madagascariensis</name>
    <dbReference type="NCBI Taxonomy" id="2747483"/>
    <lineage>
        <taxon>Eukaryota</taxon>
        <taxon>Metazoa</taxon>
        <taxon>Ecdysozoa</taxon>
        <taxon>Arthropoda</taxon>
        <taxon>Chelicerata</taxon>
        <taxon>Arachnida</taxon>
        <taxon>Araneae</taxon>
        <taxon>Araneomorphae</taxon>
        <taxon>Entelegynae</taxon>
        <taxon>Araneoidea</taxon>
        <taxon>Nephilidae</taxon>
        <taxon>Trichonephila</taxon>
        <taxon>Trichonephila inaurata</taxon>
    </lineage>
</organism>
<reference evidence="2" key="1">
    <citation type="submission" date="2020-08" db="EMBL/GenBank/DDBJ databases">
        <title>Multicomponent nature underlies the extraordinary mechanical properties of spider dragline silk.</title>
        <authorList>
            <person name="Kono N."/>
            <person name="Nakamura H."/>
            <person name="Mori M."/>
            <person name="Yoshida Y."/>
            <person name="Ohtoshi R."/>
            <person name="Malay A.D."/>
            <person name="Moran D.A.P."/>
            <person name="Tomita M."/>
            <person name="Numata K."/>
            <person name="Arakawa K."/>
        </authorList>
    </citation>
    <scope>NUCLEOTIDE SEQUENCE</scope>
</reference>
<dbReference type="AlphaFoldDB" id="A0A8X6YED4"/>
<dbReference type="EMBL" id="BMAV01018402">
    <property type="protein sequence ID" value="GFY70763.1"/>
    <property type="molecule type" value="Genomic_DNA"/>
</dbReference>
<accession>A0A8X6YED4</accession>
<dbReference type="OrthoDB" id="6421015at2759"/>
<protein>
    <submittedName>
        <fullName evidence="2">Uncharacterized protein</fullName>
    </submittedName>
</protein>
<sequence length="172" mass="19724">MKVLCIVLLAGFLGVVSCDLECMHLQLGHCNLQLARKSHLFDPMCSNNSEFYKCIKFASQECNMKNSAFVKKYLKDLAEICTKGSSKNALYHKHKDCLYRRAPKLVQHCHGPLVKEISAVPNYHEDKYHDEITKMTCKWIDYIEDCIVQTVRVTCGEEAVTFRDISLIYPSP</sequence>
<dbReference type="Proteomes" id="UP000886998">
    <property type="component" value="Unassembled WGS sequence"/>
</dbReference>
<name>A0A8X6YED4_9ARAC</name>
<dbReference type="PROSITE" id="PS51257">
    <property type="entry name" value="PROKAR_LIPOPROTEIN"/>
    <property type="match status" value="1"/>
</dbReference>
<evidence type="ECO:0000313" key="3">
    <source>
        <dbReference type="Proteomes" id="UP000886998"/>
    </source>
</evidence>
<feature type="signal peptide" evidence="1">
    <location>
        <begin position="1"/>
        <end position="18"/>
    </location>
</feature>
<gene>
    <name evidence="2" type="ORF">TNIN_204061</name>
</gene>